<sequence>MIKADPRKLRRAPHTPAADFWHRARVGVAVAILIPLVAHFL</sequence>
<reference evidence="3" key="1">
    <citation type="journal article" date="2019" name="Int. J. Syst. Evol. Microbiol.">
        <title>The Global Catalogue of Microorganisms (GCM) 10K type strain sequencing project: providing services to taxonomists for standard genome sequencing and annotation.</title>
        <authorList>
            <consortium name="The Broad Institute Genomics Platform"/>
            <consortium name="The Broad Institute Genome Sequencing Center for Infectious Disease"/>
            <person name="Wu L."/>
            <person name="Ma J."/>
        </authorList>
    </citation>
    <scope>NUCLEOTIDE SEQUENCE [LARGE SCALE GENOMIC DNA]</scope>
    <source>
        <strain evidence="3">KCTC 62192</strain>
    </source>
</reference>
<keyword evidence="1" id="KW-1133">Transmembrane helix</keyword>
<keyword evidence="1" id="KW-0812">Transmembrane</keyword>
<proteinExistence type="predicted"/>
<evidence type="ECO:0000256" key="1">
    <source>
        <dbReference type="SAM" id="Phobius"/>
    </source>
</evidence>
<dbReference type="RefSeq" id="WP_377835494.1">
    <property type="nucleotide sequence ID" value="NZ_JBHRSK010000022.1"/>
</dbReference>
<dbReference type="Proteomes" id="UP001595443">
    <property type="component" value="Unassembled WGS sequence"/>
</dbReference>
<organism evidence="2 3">
    <name type="scientific">Acidimangrovimonas pyrenivorans</name>
    <dbReference type="NCBI Taxonomy" id="2030798"/>
    <lineage>
        <taxon>Bacteria</taxon>
        <taxon>Pseudomonadati</taxon>
        <taxon>Pseudomonadota</taxon>
        <taxon>Alphaproteobacteria</taxon>
        <taxon>Rhodobacterales</taxon>
        <taxon>Paracoccaceae</taxon>
        <taxon>Acidimangrovimonas</taxon>
    </lineage>
</organism>
<name>A0ABV7AP48_9RHOB</name>
<keyword evidence="3" id="KW-1185">Reference proteome</keyword>
<protein>
    <submittedName>
        <fullName evidence="2">Uncharacterized protein</fullName>
    </submittedName>
</protein>
<feature type="transmembrane region" description="Helical" evidence="1">
    <location>
        <begin position="20"/>
        <end position="40"/>
    </location>
</feature>
<accession>A0ABV7AP48</accession>
<evidence type="ECO:0000313" key="2">
    <source>
        <dbReference type="EMBL" id="MFC2970482.1"/>
    </source>
</evidence>
<evidence type="ECO:0000313" key="3">
    <source>
        <dbReference type="Proteomes" id="UP001595443"/>
    </source>
</evidence>
<dbReference type="EMBL" id="JBHRSK010000022">
    <property type="protein sequence ID" value="MFC2970482.1"/>
    <property type="molecule type" value="Genomic_DNA"/>
</dbReference>
<keyword evidence="1" id="KW-0472">Membrane</keyword>
<gene>
    <name evidence="2" type="ORF">ACFOES_20480</name>
</gene>
<comment type="caution">
    <text evidence="2">The sequence shown here is derived from an EMBL/GenBank/DDBJ whole genome shotgun (WGS) entry which is preliminary data.</text>
</comment>